<evidence type="ECO:0000313" key="2">
    <source>
        <dbReference type="EMBL" id="NVN42214.1"/>
    </source>
</evidence>
<keyword evidence="3" id="KW-1185">Reference proteome</keyword>
<sequence>MPDASAVPLPADHPMRDWFIAHLRPHPLGTYDTPVRLTAPIGAGLPVAYVAYEGPPAPSIEPSRQRARAQSHWTHDTLPVPHDAEIANPDQVVSVLTRYG</sequence>
<dbReference type="AlphaFoldDB" id="A0A850PDH9"/>
<evidence type="ECO:0000256" key="1">
    <source>
        <dbReference type="SAM" id="MobiDB-lite"/>
    </source>
</evidence>
<proteinExistence type="predicted"/>
<comment type="caution">
    <text evidence="2">The sequence shown here is derived from an EMBL/GenBank/DDBJ whole genome shotgun (WGS) entry which is preliminary data.</text>
</comment>
<gene>
    <name evidence="2" type="ORF">HUK82_16840</name>
</gene>
<protein>
    <submittedName>
        <fullName evidence="2">Uncharacterized protein</fullName>
    </submittedName>
</protein>
<reference evidence="2 3" key="1">
    <citation type="submission" date="2020-06" db="EMBL/GenBank/DDBJ databases">
        <title>Description of novel acetic acid bacteria.</title>
        <authorList>
            <person name="Sombolestani A."/>
        </authorList>
    </citation>
    <scope>NUCLEOTIDE SEQUENCE [LARGE SCALE GENOMIC DNA]</scope>
    <source>
        <strain evidence="2 3">LMG 27010</strain>
    </source>
</reference>
<name>A0A850PDH9_9PROT</name>
<feature type="region of interest" description="Disordered" evidence="1">
    <location>
        <begin position="58"/>
        <end position="83"/>
    </location>
</feature>
<organism evidence="2 3">
    <name type="scientific">Ameyamaea chiangmaiensis</name>
    <dbReference type="NCBI Taxonomy" id="442969"/>
    <lineage>
        <taxon>Bacteria</taxon>
        <taxon>Pseudomonadati</taxon>
        <taxon>Pseudomonadota</taxon>
        <taxon>Alphaproteobacteria</taxon>
        <taxon>Acetobacterales</taxon>
        <taxon>Acetobacteraceae</taxon>
        <taxon>Ameyamaea</taxon>
    </lineage>
</organism>
<dbReference type="EMBL" id="JABXXR010000328">
    <property type="protein sequence ID" value="NVN42214.1"/>
    <property type="molecule type" value="Genomic_DNA"/>
</dbReference>
<evidence type="ECO:0000313" key="3">
    <source>
        <dbReference type="Proteomes" id="UP000585665"/>
    </source>
</evidence>
<dbReference type="Proteomes" id="UP000585665">
    <property type="component" value="Unassembled WGS sequence"/>
</dbReference>
<accession>A0A850PDH9</accession>